<feature type="non-terminal residue" evidence="1">
    <location>
        <position position="343"/>
    </location>
</feature>
<gene>
    <name evidence="1" type="ORF">FWILDA_LOCUS14900</name>
</gene>
<evidence type="ECO:0000313" key="1">
    <source>
        <dbReference type="EMBL" id="CAI2191085.1"/>
    </source>
</evidence>
<dbReference type="EMBL" id="CAMKVN010007092">
    <property type="protein sequence ID" value="CAI2191085.1"/>
    <property type="molecule type" value="Genomic_DNA"/>
</dbReference>
<accession>A0A9W4WZL2</accession>
<dbReference type="AlphaFoldDB" id="A0A9W4WZL2"/>
<name>A0A9W4WZL2_9GLOM</name>
<keyword evidence="2" id="KW-1185">Reference proteome</keyword>
<sequence length="343" mass="40388">MSLSTFKTKLDTIQKRNHICVRTWNHYDRYNALKAVCAIGIYTVSDDLNCQYYYHKVVCEERLPLSSWKDNPEPLKQICIVDVETAIDSQLITIICKSQVNLLKAFTLCWKLLASDIHIDFNDSQYDWLFIVKKANKLEVLKWIFNHMTFKLVYLEKIIKWEYRYNMIKCKLDNKVDLPIHCINKYYEKVLKEINATTVEQICEITKYYIIDTFSCQRLMVKYNAINEYREVTSIALLLLFDTHYFAEGIKVYNLLSASAWQRGILTSMISSQQTETGKYPRVYVFPPHEFIAEYDFVCFDCSSLDKKQYAFKVYMNTFYGTAKDSKFFFFLRELAGGVTSAG</sequence>
<dbReference type="SUPFAM" id="SSF53098">
    <property type="entry name" value="Ribonuclease H-like"/>
    <property type="match status" value="1"/>
</dbReference>
<dbReference type="InterPro" id="IPR036397">
    <property type="entry name" value="RNaseH_sf"/>
</dbReference>
<evidence type="ECO:0000313" key="2">
    <source>
        <dbReference type="Proteomes" id="UP001153678"/>
    </source>
</evidence>
<dbReference type="InterPro" id="IPR012337">
    <property type="entry name" value="RNaseH-like_sf"/>
</dbReference>
<dbReference type="SUPFAM" id="SSF56672">
    <property type="entry name" value="DNA/RNA polymerases"/>
    <property type="match status" value="1"/>
</dbReference>
<protein>
    <submittedName>
        <fullName evidence="1">15225_t:CDS:1</fullName>
    </submittedName>
</protein>
<dbReference type="GO" id="GO:0003676">
    <property type="term" value="F:nucleic acid binding"/>
    <property type="evidence" value="ECO:0007669"/>
    <property type="project" value="InterPro"/>
</dbReference>
<proteinExistence type="predicted"/>
<dbReference type="InterPro" id="IPR043502">
    <property type="entry name" value="DNA/RNA_pol_sf"/>
</dbReference>
<dbReference type="Proteomes" id="UP001153678">
    <property type="component" value="Unassembled WGS sequence"/>
</dbReference>
<comment type="caution">
    <text evidence="1">The sequence shown here is derived from an EMBL/GenBank/DDBJ whole genome shotgun (WGS) entry which is preliminary data.</text>
</comment>
<organism evidence="1 2">
    <name type="scientific">Funneliformis geosporum</name>
    <dbReference type="NCBI Taxonomy" id="1117311"/>
    <lineage>
        <taxon>Eukaryota</taxon>
        <taxon>Fungi</taxon>
        <taxon>Fungi incertae sedis</taxon>
        <taxon>Mucoromycota</taxon>
        <taxon>Glomeromycotina</taxon>
        <taxon>Glomeromycetes</taxon>
        <taxon>Glomerales</taxon>
        <taxon>Glomeraceae</taxon>
        <taxon>Funneliformis</taxon>
    </lineage>
</organism>
<dbReference type="Gene3D" id="3.30.420.10">
    <property type="entry name" value="Ribonuclease H-like superfamily/Ribonuclease H"/>
    <property type="match status" value="1"/>
</dbReference>
<reference evidence="1" key="1">
    <citation type="submission" date="2022-08" db="EMBL/GenBank/DDBJ databases">
        <authorList>
            <person name="Kallberg Y."/>
            <person name="Tangrot J."/>
            <person name="Rosling A."/>
        </authorList>
    </citation>
    <scope>NUCLEOTIDE SEQUENCE</scope>
    <source>
        <strain evidence="1">Wild A</strain>
    </source>
</reference>